<dbReference type="GO" id="GO:0003735">
    <property type="term" value="F:structural constituent of ribosome"/>
    <property type="evidence" value="ECO:0007669"/>
    <property type="project" value="InterPro"/>
</dbReference>
<dbReference type="PANTHER" id="PTHR14503">
    <property type="entry name" value="MITOCHONDRIAL RIBOSOMAL PROTEIN 34 FAMILY MEMBER"/>
    <property type="match status" value="1"/>
</dbReference>
<reference evidence="4" key="1">
    <citation type="submission" date="2019-08" db="EMBL/GenBank/DDBJ databases">
        <authorList>
            <person name="Kucharzyk K."/>
            <person name="Murdoch R.W."/>
            <person name="Higgins S."/>
            <person name="Loffler F."/>
        </authorList>
    </citation>
    <scope>NUCLEOTIDE SEQUENCE</scope>
</reference>
<gene>
    <name evidence="4" type="primary">rpmH_5</name>
    <name evidence="4" type="ORF">SDC9_21714</name>
</gene>
<keyword evidence="3" id="KW-0687">Ribonucleoprotein</keyword>
<organism evidence="4">
    <name type="scientific">bioreactor metagenome</name>
    <dbReference type="NCBI Taxonomy" id="1076179"/>
    <lineage>
        <taxon>unclassified sequences</taxon>
        <taxon>metagenomes</taxon>
        <taxon>ecological metagenomes</taxon>
    </lineage>
</organism>
<dbReference type="AlphaFoldDB" id="A0A644UA79"/>
<dbReference type="EMBL" id="VSSQ01000092">
    <property type="protein sequence ID" value="MPL75876.1"/>
    <property type="molecule type" value="Genomic_DNA"/>
</dbReference>
<dbReference type="GO" id="GO:0006412">
    <property type="term" value="P:translation"/>
    <property type="evidence" value="ECO:0007669"/>
    <property type="project" value="InterPro"/>
</dbReference>
<keyword evidence="2 4" id="KW-0689">Ribosomal protein</keyword>
<accession>A0A644UA79</accession>
<dbReference type="Pfam" id="PF00468">
    <property type="entry name" value="Ribosomal_L34"/>
    <property type="match status" value="1"/>
</dbReference>
<dbReference type="GO" id="GO:1990904">
    <property type="term" value="C:ribonucleoprotein complex"/>
    <property type="evidence" value="ECO:0007669"/>
    <property type="project" value="UniProtKB-KW"/>
</dbReference>
<evidence type="ECO:0000256" key="3">
    <source>
        <dbReference type="ARBA" id="ARBA00023274"/>
    </source>
</evidence>
<dbReference type="NCBIfam" id="TIGR01030">
    <property type="entry name" value="rpmH_bact"/>
    <property type="match status" value="1"/>
</dbReference>
<proteinExistence type="inferred from homology"/>
<dbReference type="FunFam" id="1.10.287.3980:FF:000001">
    <property type="entry name" value="Mitochondrial ribosomal protein L34"/>
    <property type="match status" value="1"/>
</dbReference>
<name>A0A644UA79_9ZZZZ</name>
<evidence type="ECO:0000313" key="4">
    <source>
        <dbReference type="EMBL" id="MPL75876.1"/>
    </source>
</evidence>
<dbReference type="Gene3D" id="1.10.287.3980">
    <property type="match status" value="1"/>
</dbReference>
<comment type="similarity">
    <text evidence="1">Belongs to the bacterial ribosomal protein bL34 family.</text>
</comment>
<dbReference type="InterPro" id="IPR000271">
    <property type="entry name" value="Ribosomal_bL34"/>
</dbReference>
<evidence type="ECO:0000256" key="1">
    <source>
        <dbReference type="ARBA" id="ARBA00010111"/>
    </source>
</evidence>
<comment type="caution">
    <text evidence="4">The sequence shown here is derived from an EMBL/GenBank/DDBJ whole genome shotgun (WGS) entry which is preliminary data.</text>
</comment>
<dbReference type="PANTHER" id="PTHR14503:SF4">
    <property type="entry name" value="LARGE RIBOSOMAL SUBUNIT PROTEIN BL34M"/>
    <property type="match status" value="1"/>
</dbReference>
<sequence length="76" mass="8686">MASGGVTYKPKNKKRYTTHGFLSRMETEGGKKVIKNRRRKGRVKLSVSEEKKFLVKRMNTVKSSKASALKKSNKKK</sequence>
<protein>
    <submittedName>
        <fullName evidence="4">50S ribosomal protein L34</fullName>
    </submittedName>
</protein>
<dbReference type="GO" id="GO:0005840">
    <property type="term" value="C:ribosome"/>
    <property type="evidence" value="ECO:0007669"/>
    <property type="project" value="UniProtKB-KW"/>
</dbReference>
<evidence type="ECO:0000256" key="2">
    <source>
        <dbReference type="ARBA" id="ARBA00022980"/>
    </source>
</evidence>
<dbReference type="HAMAP" id="MF_00391">
    <property type="entry name" value="Ribosomal_bL34"/>
    <property type="match status" value="1"/>
</dbReference>